<feature type="transmembrane region" description="Helical" evidence="1">
    <location>
        <begin position="144"/>
        <end position="166"/>
    </location>
</feature>
<dbReference type="AlphaFoldDB" id="A0A0D2NAX4"/>
<organism evidence="2 3">
    <name type="scientific">Hypholoma sublateritium (strain FD-334 SS-4)</name>
    <dbReference type="NCBI Taxonomy" id="945553"/>
    <lineage>
        <taxon>Eukaryota</taxon>
        <taxon>Fungi</taxon>
        <taxon>Dikarya</taxon>
        <taxon>Basidiomycota</taxon>
        <taxon>Agaricomycotina</taxon>
        <taxon>Agaricomycetes</taxon>
        <taxon>Agaricomycetidae</taxon>
        <taxon>Agaricales</taxon>
        <taxon>Agaricineae</taxon>
        <taxon>Strophariaceae</taxon>
        <taxon>Hypholoma</taxon>
    </lineage>
</organism>
<accession>A0A0D2NAX4</accession>
<sequence>MDGGDESRSPRTQSPIVLRVVDGLVPLVRRGYRISMCLYLVYHPSAGTRCLSLSCADGHWMYSWTKIYSTFALGIYSSPVLVARLLVAALRLPNPARFRRWFFFGDLMGGSTSTGLASTKFLPMRTLQEAPPVFPPHLRPGLDILFALLYGLGIVVLSFASIFGYLSHLQRASFCYHFILSQIYLRITRPDTRTEAAGQAASSGAHGATACMERCWAGESASARRIRNRTTTSPALMRAAPPTRALRHHMCVLSIRFKPCVSGRSTRDSHHRCIPHCLSKERFLATAELRECQTRPATLDVRTRTARASMDVRRDGRELLRQALGAPDLSIRHAILECLLNCTCSGERCVSLRGAVDYGLQTWIRQTTPFDVRCARLVSSSGRAIGGARFS</sequence>
<protein>
    <submittedName>
        <fullName evidence="2">Uncharacterized protein</fullName>
    </submittedName>
</protein>
<evidence type="ECO:0000313" key="2">
    <source>
        <dbReference type="EMBL" id="KJA16324.1"/>
    </source>
</evidence>
<feature type="transmembrane region" description="Helical" evidence="1">
    <location>
        <begin position="101"/>
        <end position="124"/>
    </location>
</feature>
<gene>
    <name evidence="2" type="ORF">HYPSUDRAFT_207117</name>
</gene>
<feature type="transmembrane region" description="Helical" evidence="1">
    <location>
        <begin position="67"/>
        <end position="89"/>
    </location>
</feature>
<evidence type="ECO:0000313" key="3">
    <source>
        <dbReference type="Proteomes" id="UP000054270"/>
    </source>
</evidence>
<dbReference type="EMBL" id="KN817623">
    <property type="protein sequence ID" value="KJA16324.1"/>
    <property type="molecule type" value="Genomic_DNA"/>
</dbReference>
<keyword evidence="1" id="KW-0812">Transmembrane</keyword>
<evidence type="ECO:0000256" key="1">
    <source>
        <dbReference type="SAM" id="Phobius"/>
    </source>
</evidence>
<reference evidence="3" key="1">
    <citation type="submission" date="2014-04" db="EMBL/GenBank/DDBJ databases">
        <title>Evolutionary Origins and Diversification of the Mycorrhizal Mutualists.</title>
        <authorList>
            <consortium name="DOE Joint Genome Institute"/>
            <consortium name="Mycorrhizal Genomics Consortium"/>
            <person name="Kohler A."/>
            <person name="Kuo A."/>
            <person name="Nagy L.G."/>
            <person name="Floudas D."/>
            <person name="Copeland A."/>
            <person name="Barry K.W."/>
            <person name="Cichocki N."/>
            <person name="Veneault-Fourrey C."/>
            <person name="LaButti K."/>
            <person name="Lindquist E.A."/>
            <person name="Lipzen A."/>
            <person name="Lundell T."/>
            <person name="Morin E."/>
            <person name="Murat C."/>
            <person name="Riley R."/>
            <person name="Ohm R."/>
            <person name="Sun H."/>
            <person name="Tunlid A."/>
            <person name="Henrissat B."/>
            <person name="Grigoriev I.V."/>
            <person name="Hibbett D.S."/>
            <person name="Martin F."/>
        </authorList>
    </citation>
    <scope>NUCLEOTIDE SEQUENCE [LARGE SCALE GENOMIC DNA]</scope>
    <source>
        <strain evidence="3">FD-334 SS-4</strain>
    </source>
</reference>
<keyword evidence="3" id="KW-1185">Reference proteome</keyword>
<keyword evidence="1" id="KW-0472">Membrane</keyword>
<dbReference type="Proteomes" id="UP000054270">
    <property type="component" value="Unassembled WGS sequence"/>
</dbReference>
<keyword evidence="1" id="KW-1133">Transmembrane helix</keyword>
<proteinExistence type="predicted"/>
<name>A0A0D2NAX4_HYPSF</name>